<dbReference type="EMBL" id="SLVJ01000003">
    <property type="protein sequence ID" value="TCM69231.1"/>
    <property type="molecule type" value="Genomic_DNA"/>
</dbReference>
<comment type="caution">
    <text evidence="1">The sequence shown here is derived from an EMBL/GenBank/DDBJ whole genome shotgun (WGS) entry which is preliminary data.</text>
</comment>
<evidence type="ECO:0000313" key="1">
    <source>
        <dbReference type="EMBL" id="TCM69231.1"/>
    </source>
</evidence>
<keyword evidence="2" id="KW-1185">Reference proteome</keyword>
<sequence>MNIQMYLKANAWGKAVKLKIIIAGLLWLVACHASAISDAGLYSLQTKIAEAALLNNELARCPAEIMPKTVLEDEIRESAACDQGIEQCYAECAQDQGYACYYTARALQKNRLYYESEQMFQKSCRLGVASGCTNRAAGMLHLLRDRSAAQTQCITETFNKSCALNDPWGCSMYARQLIEQDDSQATRQKALKVLQKSCLNGQDDPACIDAQRTIAEIKAMH</sequence>
<reference evidence="1 2" key="1">
    <citation type="submission" date="2019-03" db="EMBL/GenBank/DDBJ databases">
        <title>Genomic analyses of the natural microbiome of Caenorhabditis elegans.</title>
        <authorList>
            <person name="Samuel B."/>
        </authorList>
    </citation>
    <scope>NUCLEOTIDE SEQUENCE [LARGE SCALE GENOMIC DNA]</scope>
    <source>
        <strain evidence="1 2">JUb89</strain>
    </source>
</reference>
<proteinExistence type="predicted"/>
<protein>
    <recommendedName>
        <fullName evidence="3">Sel1 repeat family protein</fullName>
    </recommendedName>
</protein>
<gene>
    <name evidence="1" type="ORF">EC844_103178</name>
</gene>
<organism evidence="1 2">
    <name type="scientific">Acinetobacter calcoaceticus</name>
    <dbReference type="NCBI Taxonomy" id="471"/>
    <lineage>
        <taxon>Bacteria</taxon>
        <taxon>Pseudomonadati</taxon>
        <taxon>Pseudomonadota</taxon>
        <taxon>Gammaproteobacteria</taxon>
        <taxon>Moraxellales</taxon>
        <taxon>Moraxellaceae</taxon>
        <taxon>Acinetobacter</taxon>
        <taxon>Acinetobacter calcoaceticus/baumannii complex</taxon>
    </lineage>
</organism>
<dbReference type="Proteomes" id="UP000294963">
    <property type="component" value="Unassembled WGS sequence"/>
</dbReference>
<accession>A0A4R1Y126</accession>
<dbReference type="OrthoDB" id="5516609at2"/>
<evidence type="ECO:0008006" key="3">
    <source>
        <dbReference type="Google" id="ProtNLM"/>
    </source>
</evidence>
<dbReference type="AlphaFoldDB" id="A0A4R1Y126"/>
<evidence type="ECO:0000313" key="2">
    <source>
        <dbReference type="Proteomes" id="UP000294963"/>
    </source>
</evidence>
<dbReference type="SUPFAM" id="SSF81901">
    <property type="entry name" value="HCP-like"/>
    <property type="match status" value="1"/>
</dbReference>
<name>A0A4R1Y126_ACICA</name>
<dbReference type="InterPro" id="IPR011990">
    <property type="entry name" value="TPR-like_helical_dom_sf"/>
</dbReference>
<dbReference type="Gene3D" id="1.25.40.10">
    <property type="entry name" value="Tetratricopeptide repeat domain"/>
    <property type="match status" value="1"/>
</dbReference>